<dbReference type="EMBL" id="QUWK01000002">
    <property type="protein sequence ID" value="RFU95881.1"/>
    <property type="molecule type" value="Genomic_DNA"/>
</dbReference>
<dbReference type="NCBIfam" id="NF033449">
    <property type="entry name" value="BREX_PglZ_3"/>
    <property type="match status" value="1"/>
</dbReference>
<dbReference type="Pfam" id="PF08665">
    <property type="entry name" value="PglZ"/>
    <property type="match status" value="1"/>
</dbReference>
<dbReference type="Proteomes" id="UP000264002">
    <property type="component" value="Unassembled WGS sequence"/>
</dbReference>
<dbReference type="Gene3D" id="3.40.720.10">
    <property type="entry name" value="Alkaline Phosphatase, subunit A"/>
    <property type="match status" value="1"/>
</dbReference>
<accession>A0A372MJD0</accession>
<reference evidence="1 2" key="2">
    <citation type="submission" date="2018-09" db="EMBL/GenBank/DDBJ databases">
        <title>Genome of Sphaerochaeta halotolerans strain 4-11.</title>
        <authorList>
            <person name="Nazina T.N."/>
            <person name="Sokolova D.S."/>
        </authorList>
    </citation>
    <scope>NUCLEOTIDE SEQUENCE [LARGE SCALE GENOMIC DNA]</scope>
    <source>
        <strain evidence="1 2">4-11</strain>
    </source>
</reference>
<name>A0A372MJD0_9SPIR</name>
<sequence>MSSWRDNILKEFIPNISKLTLVADPDSLLSEEKLSSELRKRGFDLIEFDDSIEFRYAYESKYRSIWDQGLHTDLVVILRVQNSELSNLPYDLLQAGRILSFSLGAIFPNFSYPILDCLEQHVFDALFRAQEDTSPGIMGDNGTKDFILRHIYSIAPELINTEVDLLRSLLRLHYGTIEIPEPLADRLVSLLQNNVTFKEWPLESIVKDSKVFYAFIQERWSIFLDSYDQVEQVMDSPSPYGLQVSGPALLPFEHQDIRIYIDNLFVEGKLSPVEYSKHSVPANSWMSCGIKTASGDTEAIRINRLFSIVTSNLPNAQSRYNEWLSIALQWGELSVLIHNNSDVTLLERFTSLQTEINGIFAGWLTEYYASLINLPPSTPVMVHHIPRFLSRQLESSDTKKIALLVIDGMAFDQWITVKHSLQSQDPTLLFRDSAVFAWIPTLTSVSRQAIFAGKPPIYFPNSIYSTNSEEKLWKQFWQSQGLQKQEIAYRRSLGDENIEDCLEAVINPYKTTVAGMVIDTVDKIMHGMQLGAPGMHNQIAQWCKTGYLKKTLDYLDELGYEVWLTSDHGNIEAVGTGRIAEGSLVDSRGERVRIYPNVELRNQIAASSVGTRLWAPIGLPEDFFPLLADNNTAFIKEGATTVAHGGISIEEVIVPLIKIERIPHR</sequence>
<keyword evidence="2" id="KW-1185">Reference proteome</keyword>
<reference evidence="2" key="1">
    <citation type="submission" date="2018-08" db="EMBL/GenBank/DDBJ databases">
        <authorList>
            <person name="Grouzdev D.S."/>
            <person name="Krutkina M.S."/>
        </authorList>
    </citation>
    <scope>NUCLEOTIDE SEQUENCE [LARGE SCALE GENOMIC DNA]</scope>
    <source>
        <strain evidence="2">4-11</strain>
    </source>
</reference>
<dbReference type="InterPro" id="IPR017850">
    <property type="entry name" value="Alkaline_phosphatase_core_sf"/>
</dbReference>
<proteinExistence type="predicted"/>
<dbReference type="RefSeq" id="WP_117329280.1">
    <property type="nucleotide sequence ID" value="NZ_QUWK01000002.1"/>
</dbReference>
<evidence type="ECO:0000313" key="2">
    <source>
        <dbReference type="Proteomes" id="UP000264002"/>
    </source>
</evidence>
<protein>
    <submittedName>
        <fullName evidence="1">BREX-3 system phosphatase PglZ</fullName>
    </submittedName>
</protein>
<comment type="caution">
    <text evidence="1">The sequence shown here is derived from an EMBL/GenBank/DDBJ whole genome shotgun (WGS) entry which is preliminary data.</text>
</comment>
<evidence type="ECO:0000313" key="1">
    <source>
        <dbReference type="EMBL" id="RFU95881.1"/>
    </source>
</evidence>
<dbReference type="SUPFAM" id="SSF53649">
    <property type="entry name" value="Alkaline phosphatase-like"/>
    <property type="match status" value="1"/>
</dbReference>
<dbReference type="AlphaFoldDB" id="A0A372MJD0"/>
<organism evidence="1 2">
    <name type="scientific">Sphaerochaeta halotolerans</name>
    <dbReference type="NCBI Taxonomy" id="2293840"/>
    <lineage>
        <taxon>Bacteria</taxon>
        <taxon>Pseudomonadati</taxon>
        <taxon>Spirochaetota</taxon>
        <taxon>Spirochaetia</taxon>
        <taxon>Spirochaetales</taxon>
        <taxon>Sphaerochaetaceae</taxon>
        <taxon>Sphaerochaeta</taxon>
    </lineage>
</organism>
<gene>
    <name evidence="1" type="primary">pglZ</name>
    <name evidence="1" type="ORF">DYP60_02440</name>
</gene>